<feature type="transmembrane region" description="Helical" evidence="6">
    <location>
        <begin position="181"/>
        <end position="201"/>
    </location>
</feature>
<evidence type="ECO:0000256" key="1">
    <source>
        <dbReference type="ARBA" id="ARBA00004141"/>
    </source>
</evidence>
<dbReference type="GO" id="GO:0016020">
    <property type="term" value="C:membrane"/>
    <property type="evidence" value="ECO:0007669"/>
    <property type="project" value="UniProtKB-SubCell"/>
</dbReference>
<evidence type="ECO:0000256" key="3">
    <source>
        <dbReference type="ARBA" id="ARBA00022989"/>
    </source>
</evidence>
<feature type="domain" description="EamA" evidence="7">
    <location>
        <begin position="192"/>
        <end position="317"/>
    </location>
</feature>
<evidence type="ECO:0000259" key="7">
    <source>
        <dbReference type="Pfam" id="PF00892"/>
    </source>
</evidence>
<feature type="transmembrane region" description="Helical" evidence="6">
    <location>
        <begin position="276"/>
        <end position="295"/>
    </location>
</feature>
<feature type="transmembrane region" description="Helical" evidence="6">
    <location>
        <begin position="49"/>
        <end position="70"/>
    </location>
</feature>
<sequence>MRWKGFQTRCHHIFKNNTGLLLIALSQAFGSMMSLFVKKLNSVDPPVPMLELICIRMIITWMCCVSYMSLTKIPDPILGPKGIRLLLAFRGVCGFTGLFGSYYSLQYLSLSDATVLQFLAPMCTAIVGAIVLKEEFKRSQALASLCSLVGVVLIARPTFLFGGKSSPTAPDSHPVLDGRGVVTLLIPMFGVLGATGAYTSIRAMGKRAHPMHSIVAFSTQCVITSTVAMLLVRPHVVLPNRVEWILMLLAIGLCGFMGQMLMTMGLQRETAGRGTMAVYVQARIIFATFNDFVFFHSTPPALSILGTVIIMSSAIYVALSKEDVGARKRHGSVDSTSGDPAEEGLLANEEAEDAEALKTMEDGRLSTSEIHDSA</sequence>
<evidence type="ECO:0000256" key="5">
    <source>
        <dbReference type="SAM" id="MobiDB-lite"/>
    </source>
</evidence>
<dbReference type="SUPFAM" id="SSF103481">
    <property type="entry name" value="Multidrug resistance efflux transporter EmrE"/>
    <property type="match status" value="2"/>
</dbReference>
<keyword evidence="9" id="KW-1185">Reference proteome</keyword>
<protein>
    <submittedName>
        <fullName evidence="8">Integral membrane protein DUF6</fullName>
    </submittedName>
</protein>
<dbReference type="Pfam" id="PF00892">
    <property type="entry name" value="EamA"/>
    <property type="match status" value="2"/>
</dbReference>
<feature type="transmembrane region" description="Helical" evidence="6">
    <location>
        <begin position="141"/>
        <end position="161"/>
    </location>
</feature>
<feature type="transmembrane region" description="Helical" evidence="6">
    <location>
        <begin position="213"/>
        <end position="232"/>
    </location>
</feature>
<feature type="transmembrane region" description="Helical" evidence="6">
    <location>
        <begin position="82"/>
        <end position="103"/>
    </location>
</feature>
<evidence type="ECO:0000313" key="9">
    <source>
        <dbReference type="Proteomes" id="UP000076871"/>
    </source>
</evidence>
<feature type="transmembrane region" description="Helical" evidence="6">
    <location>
        <begin position="115"/>
        <end position="132"/>
    </location>
</feature>
<proteinExistence type="predicted"/>
<evidence type="ECO:0000256" key="4">
    <source>
        <dbReference type="ARBA" id="ARBA00023136"/>
    </source>
</evidence>
<evidence type="ECO:0000256" key="6">
    <source>
        <dbReference type="SAM" id="Phobius"/>
    </source>
</evidence>
<dbReference type="STRING" id="1314785.A0A165CLK4"/>
<dbReference type="InParanoid" id="A0A165CLK4"/>
<evidence type="ECO:0000313" key="8">
    <source>
        <dbReference type="EMBL" id="KZT03028.1"/>
    </source>
</evidence>
<dbReference type="Proteomes" id="UP000076871">
    <property type="component" value="Unassembled WGS sequence"/>
</dbReference>
<feature type="region of interest" description="Disordered" evidence="5">
    <location>
        <begin position="328"/>
        <end position="374"/>
    </location>
</feature>
<dbReference type="InterPro" id="IPR037185">
    <property type="entry name" value="EmrE-like"/>
</dbReference>
<dbReference type="GeneID" id="63821911"/>
<keyword evidence="3 6" id="KW-1133">Transmembrane helix</keyword>
<feature type="transmembrane region" description="Helical" evidence="6">
    <location>
        <begin position="20"/>
        <end position="37"/>
    </location>
</feature>
<dbReference type="PANTHER" id="PTHR22911">
    <property type="entry name" value="ACYL-MALONYL CONDENSING ENZYME-RELATED"/>
    <property type="match status" value="1"/>
</dbReference>
<feature type="transmembrane region" description="Helical" evidence="6">
    <location>
        <begin position="301"/>
        <end position="319"/>
    </location>
</feature>
<evidence type="ECO:0000256" key="2">
    <source>
        <dbReference type="ARBA" id="ARBA00022692"/>
    </source>
</evidence>
<keyword evidence="4 6" id="KW-0472">Membrane</keyword>
<feature type="transmembrane region" description="Helical" evidence="6">
    <location>
        <begin position="244"/>
        <end position="264"/>
    </location>
</feature>
<comment type="subcellular location">
    <subcellularLocation>
        <location evidence="1">Membrane</location>
        <topology evidence="1">Multi-pass membrane protein</topology>
    </subcellularLocation>
</comment>
<organism evidence="8 9">
    <name type="scientific">Laetiporus sulphureus 93-53</name>
    <dbReference type="NCBI Taxonomy" id="1314785"/>
    <lineage>
        <taxon>Eukaryota</taxon>
        <taxon>Fungi</taxon>
        <taxon>Dikarya</taxon>
        <taxon>Basidiomycota</taxon>
        <taxon>Agaricomycotina</taxon>
        <taxon>Agaricomycetes</taxon>
        <taxon>Polyporales</taxon>
        <taxon>Laetiporus</taxon>
    </lineage>
</organism>
<feature type="compositionally biased region" description="Basic and acidic residues" evidence="5">
    <location>
        <begin position="355"/>
        <end position="374"/>
    </location>
</feature>
<gene>
    <name evidence="8" type="ORF">LAESUDRAFT_660631</name>
</gene>
<dbReference type="PANTHER" id="PTHR22911:SF6">
    <property type="entry name" value="SOLUTE CARRIER FAMILY 35 MEMBER G1"/>
    <property type="match status" value="1"/>
</dbReference>
<dbReference type="OrthoDB" id="306876at2759"/>
<keyword evidence="2 6" id="KW-0812">Transmembrane</keyword>
<dbReference type="AlphaFoldDB" id="A0A165CLK4"/>
<name>A0A165CLK4_9APHY</name>
<dbReference type="EMBL" id="KV427647">
    <property type="protein sequence ID" value="KZT03028.1"/>
    <property type="molecule type" value="Genomic_DNA"/>
</dbReference>
<dbReference type="InterPro" id="IPR000620">
    <property type="entry name" value="EamA_dom"/>
</dbReference>
<feature type="domain" description="EamA" evidence="7">
    <location>
        <begin position="18"/>
        <end position="155"/>
    </location>
</feature>
<dbReference type="RefSeq" id="XP_040760768.1">
    <property type="nucleotide sequence ID" value="XM_040904881.1"/>
</dbReference>
<reference evidence="8 9" key="1">
    <citation type="journal article" date="2016" name="Mol. Biol. Evol.">
        <title>Comparative Genomics of Early-Diverging Mushroom-Forming Fungi Provides Insights into the Origins of Lignocellulose Decay Capabilities.</title>
        <authorList>
            <person name="Nagy L.G."/>
            <person name="Riley R."/>
            <person name="Tritt A."/>
            <person name="Adam C."/>
            <person name="Daum C."/>
            <person name="Floudas D."/>
            <person name="Sun H."/>
            <person name="Yadav J.S."/>
            <person name="Pangilinan J."/>
            <person name="Larsson K.H."/>
            <person name="Matsuura K."/>
            <person name="Barry K."/>
            <person name="Labutti K."/>
            <person name="Kuo R."/>
            <person name="Ohm R.A."/>
            <person name="Bhattacharya S.S."/>
            <person name="Shirouzu T."/>
            <person name="Yoshinaga Y."/>
            <person name="Martin F.M."/>
            <person name="Grigoriev I.V."/>
            <person name="Hibbett D.S."/>
        </authorList>
    </citation>
    <scope>NUCLEOTIDE SEQUENCE [LARGE SCALE GENOMIC DNA]</scope>
    <source>
        <strain evidence="8 9">93-53</strain>
    </source>
</reference>
<accession>A0A165CLK4</accession>